<dbReference type="GO" id="GO:0000160">
    <property type="term" value="P:phosphorelay signal transduction system"/>
    <property type="evidence" value="ECO:0007669"/>
    <property type="project" value="InterPro"/>
</dbReference>
<organism evidence="4 5">
    <name type="scientific">Herrania umbratica</name>
    <dbReference type="NCBI Taxonomy" id="108875"/>
    <lineage>
        <taxon>Eukaryota</taxon>
        <taxon>Viridiplantae</taxon>
        <taxon>Streptophyta</taxon>
        <taxon>Embryophyta</taxon>
        <taxon>Tracheophyta</taxon>
        <taxon>Spermatophyta</taxon>
        <taxon>Magnoliopsida</taxon>
        <taxon>eudicotyledons</taxon>
        <taxon>Gunneridae</taxon>
        <taxon>Pentapetalae</taxon>
        <taxon>rosids</taxon>
        <taxon>malvids</taxon>
        <taxon>Malvales</taxon>
        <taxon>Malvaceae</taxon>
        <taxon>Byttnerioideae</taxon>
        <taxon>Herrania</taxon>
    </lineage>
</organism>
<dbReference type="RefSeq" id="XP_021298832.1">
    <property type="nucleotide sequence ID" value="XM_021443157.1"/>
</dbReference>
<keyword evidence="1" id="KW-0597">Phosphoprotein</keyword>
<dbReference type="CDD" id="cd17546">
    <property type="entry name" value="REC_hyHK_CKI1_RcsC-like"/>
    <property type="match status" value="1"/>
</dbReference>
<feature type="region of interest" description="Disordered" evidence="2">
    <location>
        <begin position="19"/>
        <end position="39"/>
    </location>
</feature>
<accession>A0A6J1BH40</accession>
<name>A0A6J1BH40_9ROSI</name>
<evidence type="ECO:0000259" key="3">
    <source>
        <dbReference type="PROSITE" id="PS50110"/>
    </source>
</evidence>
<sequence>MQIANSLSVLIQQQISSHELEHNTGSADSTYRSSCPKGKTNKMANRIMALIVDDNLLNQRIHSTLLNKHGIETEVMGNGKEAVDAHFSGKKFDLILMDRDMPVMNGIQATRKLREMGVRSIIVGVSSHSSEQVKEFMEAGLNDYQEKPLTLTKLTSILQRWNLSL</sequence>
<dbReference type="Proteomes" id="UP000504621">
    <property type="component" value="Unplaced"/>
</dbReference>
<evidence type="ECO:0000256" key="1">
    <source>
        <dbReference type="PROSITE-ProRule" id="PRU00169"/>
    </source>
</evidence>
<dbReference type="GeneID" id="110427616"/>
<protein>
    <submittedName>
        <fullName evidence="5">Two-component response regulator ARR22-like</fullName>
    </submittedName>
</protein>
<dbReference type="PANTHER" id="PTHR43228:SF12">
    <property type="entry name" value="TWO-COMPONENT RESPONSE REGULATOR 24"/>
    <property type="match status" value="1"/>
</dbReference>
<feature type="compositionally biased region" description="Polar residues" evidence="2">
    <location>
        <begin position="23"/>
        <end position="33"/>
    </location>
</feature>
<dbReference type="InterPro" id="IPR001789">
    <property type="entry name" value="Sig_transdc_resp-reg_receiver"/>
</dbReference>
<reference evidence="5" key="1">
    <citation type="submission" date="2025-08" db="UniProtKB">
        <authorList>
            <consortium name="RefSeq"/>
        </authorList>
    </citation>
    <scope>IDENTIFICATION</scope>
    <source>
        <tissue evidence="5">Leaf</tissue>
    </source>
</reference>
<dbReference type="AlphaFoldDB" id="A0A6J1BH40"/>
<dbReference type="InterPro" id="IPR011006">
    <property type="entry name" value="CheY-like_superfamily"/>
</dbReference>
<dbReference type="InterPro" id="IPR052048">
    <property type="entry name" value="ST_Response_Regulator"/>
</dbReference>
<evidence type="ECO:0000256" key="2">
    <source>
        <dbReference type="SAM" id="MobiDB-lite"/>
    </source>
</evidence>
<dbReference type="Pfam" id="PF00072">
    <property type="entry name" value="Response_reg"/>
    <property type="match status" value="1"/>
</dbReference>
<dbReference type="OrthoDB" id="21225at2759"/>
<evidence type="ECO:0000313" key="4">
    <source>
        <dbReference type="Proteomes" id="UP000504621"/>
    </source>
</evidence>
<dbReference type="SMART" id="SM00448">
    <property type="entry name" value="REC"/>
    <property type="match status" value="1"/>
</dbReference>
<dbReference type="Gene3D" id="3.40.50.2300">
    <property type="match status" value="1"/>
</dbReference>
<evidence type="ECO:0000313" key="5">
    <source>
        <dbReference type="RefSeq" id="XP_021298832.1"/>
    </source>
</evidence>
<keyword evidence="4" id="KW-1185">Reference proteome</keyword>
<dbReference type="PANTHER" id="PTHR43228">
    <property type="entry name" value="TWO-COMPONENT RESPONSE REGULATOR"/>
    <property type="match status" value="1"/>
</dbReference>
<feature type="domain" description="Response regulatory" evidence="3">
    <location>
        <begin position="48"/>
        <end position="162"/>
    </location>
</feature>
<proteinExistence type="predicted"/>
<feature type="modified residue" description="4-aspartylphosphate" evidence="1">
    <location>
        <position position="98"/>
    </location>
</feature>
<gene>
    <name evidence="5" type="primary">LOC110427616</name>
</gene>
<dbReference type="PROSITE" id="PS50110">
    <property type="entry name" value="RESPONSE_REGULATORY"/>
    <property type="match status" value="1"/>
</dbReference>
<dbReference type="SUPFAM" id="SSF52172">
    <property type="entry name" value="CheY-like"/>
    <property type="match status" value="1"/>
</dbReference>